<evidence type="ECO:0000259" key="18">
    <source>
        <dbReference type="PROSITE" id="PS50885"/>
    </source>
</evidence>
<dbReference type="GO" id="GO:0046983">
    <property type="term" value="F:protein dimerization activity"/>
    <property type="evidence" value="ECO:0007669"/>
    <property type="project" value="UniProtKB-UniRule"/>
</dbReference>
<evidence type="ECO:0000256" key="8">
    <source>
        <dbReference type="ARBA" id="ARBA00022741"/>
    </source>
</evidence>
<dbReference type="Gene3D" id="1.20.120.960">
    <property type="entry name" value="Histidine kinase NarX, sensor domain"/>
    <property type="match status" value="1"/>
</dbReference>
<accession>A0A1E2VC02</accession>
<evidence type="ECO:0000256" key="4">
    <source>
        <dbReference type="ARBA" id="ARBA00022519"/>
    </source>
</evidence>
<dbReference type="EC" id="2.7.13.3" evidence="14"/>
<evidence type="ECO:0000256" key="10">
    <source>
        <dbReference type="ARBA" id="ARBA00022840"/>
    </source>
</evidence>
<dbReference type="CDD" id="cd16917">
    <property type="entry name" value="HATPase_UhpB-NarQ-NarX-like"/>
    <property type="match status" value="1"/>
</dbReference>
<evidence type="ECO:0000256" key="12">
    <source>
        <dbReference type="ARBA" id="ARBA00023012"/>
    </source>
</evidence>
<comment type="subcellular location">
    <subcellularLocation>
        <location evidence="2">Cell inner membrane</location>
        <topology evidence="2">Multi-pass membrane protein</topology>
    </subcellularLocation>
</comment>
<keyword evidence="5" id="KW-0597">Phosphoprotein</keyword>
<keyword evidence="20" id="KW-1185">Reference proteome</keyword>
<dbReference type="OrthoDB" id="9811306at2"/>
<evidence type="ECO:0000256" key="3">
    <source>
        <dbReference type="ARBA" id="ARBA00022475"/>
    </source>
</evidence>
<dbReference type="InterPro" id="IPR050482">
    <property type="entry name" value="Sensor_HK_TwoCompSys"/>
</dbReference>
<evidence type="ECO:0000256" key="5">
    <source>
        <dbReference type="ARBA" id="ARBA00022553"/>
    </source>
</evidence>
<evidence type="ECO:0000256" key="7">
    <source>
        <dbReference type="ARBA" id="ARBA00022692"/>
    </source>
</evidence>
<feature type="domain" description="Histidine kinase" evidence="17">
    <location>
        <begin position="420"/>
        <end position="620"/>
    </location>
</feature>
<dbReference type="Pfam" id="PF13675">
    <property type="entry name" value="PilJ"/>
    <property type="match status" value="1"/>
</dbReference>
<dbReference type="CDD" id="cd19408">
    <property type="entry name" value="NarX_NarQ_sensor"/>
    <property type="match status" value="1"/>
</dbReference>
<keyword evidence="3 14" id="KW-1003">Cell membrane</keyword>
<feature type="transmembrane region" description="Helical" evidence="16">
    <location>
        <begin position="182"/>
        <end position="200"/>
    </location>
</feature>
<dbReference type="SUPFAM" id="SSF158472">
    <property type="entry name" value="HAMP domain-like"/>
    <property type="match status" value="1"/>
</dbReference>
<protein>
    <recommendedName>
        <fullName evidence="14">Sensor protein</fullName>
        <ecNumber evidence="14">2.7.13.3</ecNumber>
    </recommendedName>
</protein>
<name>A0A1E2VC02_9GAMM</name>
<keyword evidence="6 14" id="KW-0808">Transferase</keyword>
<dbReference type="InterPro" id="IPR029095">
    <property type="entry name" value="NarX-like_N"/>
</dbReference>
<evidence type="ECO:0000256" key="16">
    <source>
        <dbReference type="SAM" id="Phobius"/>
    </source>
</evidence>
<dbReference type="PANTHER" id="PTHR24421">
    <property type="entry name" value="NITRATE/NITRITE SENSOR PROTEIN NARX-RELATED"/>
    <property type="match status" value="1"/>
</dbReference>
<dbReference type="STRING" id="197479.BFW38_13200"/>
<evidence type="ECO:0000313" key="20">
    <source>
        <dbReference type="Proteomes" id="UP000094291"/>
    </source>
</evidence>
<evidence type="ECO:0000256" key="11">
    <source>
        <dbReference type="ARBA" id="ARBA00022989"/>
    </source>
</evidence>
<dbReference type="CDD" id="cd06225">
    <property type="entry name" value="HAMP"/>
    <property type="match status" value="1"/>
</dbReference>
<dbReference type="Gene3D" id="1.20.5.1930">
    <property type="match status" value="1"/>
</dbReference>
<evidence type="ECO:0000256" key="15">
    <source>
        <dbReference type="SAM" id="MobiDB-lite"/>
    </source>
</evidence>
<reference evidence="19 20" key="1">
    <citation type="submission" date="2016-08" db="EMBL/GenBank/DDBJ databases">
        <authorList>
            <person name="Seilhamer J.J."/>
        </authorList>
    </citation>
    <scope>NUCLEOTIDE SEQUENCE [LARGE SCALE GENOMIC DNA]</scope>
    <source>
        <strain evidence="19 20">PH27A</strain>
    </source>
</reference>
<comment type="catalytic activity">
    <reaction evidence="1 14">
        <text>ATP + protein L-histidine = ADP + protein N-phospho-L-histidine.</text>
        <dbReference type="EC" id="2.7.13.3"/>
    </reaction>
</comment>
<evidence type="ECO:0000259" key="17">
    <source>
        <dbReference type="PROSITE" id="PS50109"/>
    </source>
</evidence>
<dbReference type="PANTHER" id="PTHR24421:SF10">
    <property type="entry name" value="NITRATE_NITRITE SENSOR PROTEIN NARQ"/>
    <property type="match status" value="1"/>
</dbReference>
<organism evidence="19 20">
    <name type="scientific">Terasakiispira papahanaumokuakeensis</name>
    <dbReference type="NCBI Taxonomy" id="197479"/>
    <lineage>
        <taxon>Bacteria</taxon>
        <taxon>Pseudomonadati</taxon>
        <taxon>Pseudomonadota</taxon>
        <taxon>Gammaproteobacteria</taxon>
        <taxon>Oceanospirillales</taxon>
        <taxon>Terasakiispira</taxon>
    </lineage>
</organism>
<dbReference type="RefSeq" id="WP_068999327.1">
    <property type="nucleotide sequence ID" value="NZ_MDTQ01000001.1"/>
</dbReference>
<dbReference type="InterPro" id="IPR003660">
    <property type="entry name" value="HAMP_dom"/>
</dbReference>
<keyword evidence="10 14" id="KW-0067">ATP-binding</keyword>
<dbReference type="Pfam" id="PF07730">
    <property type="entry name" value="HisKA_3"/>
    <property type="match status" value="1"/>
</dbReference>
<proteinExistence type="predicted"/>
<gene>
    <name evidence="19" type="ORF">BFW38_13200</name>
</gene>
<keyword evidence="4 14" id="KW-0997">Cell inner membrane</keyword>
<keyword evidence="13 14" id="KW-0472">Membrane</keyword>
<dbReference type="GO" id="GO:0000155">
    <property type="term" value="F:phosphorelay sensor kinase activity"/>
    <property type="evidence" value="ECO:0007669"/>
    <property type="project" value="UniProtKB-UniRule"/>
</dbReference>
<keyword evidence="11 16" id="KW-1133">Transmembrane helix</keyword>
<evidence type="ECO:0000256" key="9">
    <source>
        <dbReference type="ARBA" id="ARBA00022777"/>
    </source>
</evidence>
<dbReference type="EMBL" id="MDTQ01000001">
    <property type="protein sequence ID" value="ODC04346.1"/>
    <property type="molecule type" value="Genomic_DNA"/>
</dbReference>
<dbReference type="SMART" id="SM00387">
    <property type="entry name" value="HATPase_c"/>
    <property type="match status" value="1"/>
</dbReference>
<dbReference type="GO" id="GO:0005886">
    <property type="term" value="C:plasma membrane"/>
    <property type="evidence" value="ECO:0007669"/>
    <property type="project" value="UniProtKB-SubCell"/>
</dbReference>
<keyword evidence="8 14" id="KW-0547">Nucleotide-binding</keyword>
<comment type="caution">
    <text evidence="19">The sequence shown here is derived from an EMBL/GenBank/DDBJ whole genome shotgun (WGS) entry which is preliminary data.</text>
</comment>
<dbReference type="InterPro" id="IPR005467">
    <property type="entry name" value="His_kinase_dom"/>
</dbReference>
<dbReference type="Pfam" id="PF00672">
    <property type="entry name" value="HAMP"/>
    <property type="match status" value="1"/>
</dbReference>
<evidence type="ECO:0000256" key="6">
    <source>
        <dbReference type="ARBA" id="ARBA00022679"/>
    </source>
</evidence>
<dbReference type="PIRSF" id="PIRSF003167">
    <property type="entry name" value="STHK_NarX/NarQ"/>
    <property type="match status" value="1"/>
</dbReference>
<keyword evidence="7 16" id="KW-0812">Transmembrane</keyword>
<dbReference type="GO" id="GO:0005524">
    <property type="term" value="F:ATP binding"/>
    <property type="evidence" value="ECO:0007669"/>
    <property type="project" value="UniProtKB-UniRule"/>
</dbReference>
<dbReference type="Gene3D" id="3.30.565.10">
    <property type="entry name" value="Histidine kinase-like ATPase, C-terminal domain"/>
    <property type="match status" value="1"/>
</dbReference>
<evidence type="ECO:0000256" key="14">
    <source>
        <dbReference type="PIRNR" id="PIRNR003167"/>
    </source>
</evidence>
<evidence type="ECO:0000313" key="19">
    <source>
        <dbReference type="EMBL" id="ODC04346.1"/>
    </source>
</evidence>
<dbReference type="InterPro" id="IPR011712">
    <property type="entry name" value="Sig_transdc_His_kin_sub3_dim/P"/>
</dbReference>
<dbReference type="Pfam" id="PF02518">
    <property type="entry name" value="HATPase_c"/>
    <property type="match status" value="1"/>
</dbReference>
<feature type="transmembrane region" description="Helical" evidence="16">
    <location>
        <begin position="15"/>
        <end position="35"/>
    </location>
</feature>
<dbReference type="SUPFAM" id="SSF55874">
    <property type="entry name" value="ATPase domain of HSP90 chaperone/DNA topoisomerase II/histidine kinase"/>
    <property type="match status" value="1"/>
</dbReference>
<dbReference type="InterPro" id="IPR042295">
    <property type="entry name" value="NarX-like_N_sf"/>
</dbReference>
<dbReference type="Proteomes" id="UP000094291">
    <property type="component" value="Unassembled WGS sequence"/>
</dbReference>
<evidence type="ECO:0000256" key="13">
    <source>
        <dbReference type="ARBA" id="ARBA00023136"/>
    </source>
</evidence>
<evidence type="ECO:0000256" key="1">
    <source>
        <dbReference type="ARBA" id="ARBA00000085"/>
    </source>
</evidence>
<dbReference type="SMART" id="SM00304">
    <property type="entry name" value="HAMP"/>
    <property type="match status" value="1"/>
</dbReference>
<dbReference type="PROSITE" id="PS50109">
    <property type="entry name" value="HIS_KIN"/>
    <property type="match status" value="1"/>
</dbReference>
<keyword evidence="12 14" id="KW-0902">Two-component regulatory system</keyword>
<dbReference type="InterPro" id="IPR036890">
    <property type="entry name" value="HATPase_C_sf"/>
</dbReference>
<feature type="region of interest" description="Disordered" evidence="15">
    <location>
        <begin position="618"/>
        <end position="639"/>
    </location>
</feature>
<dbReference type="InterPro" id="IPR003594">
    <property type="entry name" value="HATPase_dom"/>
</dbReference>
<feature type="domain" description="HAMP" evidence="18">
    <location>
        <begin position="209"/>
        <end position="256"/>
    </location>
</feature>
<evidence type="ECO:0000256" key="2">
    <source>
        <dbReference type="ARBA" id="ARBA00004429"/>
    </source>
</evidence>
<dbReference type="Gene3D" id="1.10.8.500">
    <property type="entry name" value="HAMP domain in histidine kinase"/>
    <property type="match status" value="1"/>
</dbReference>
<dbReference type="AlphaFoldDB" id="A0A1E2VC02"/>
<dbReference type="PROSITE" id="PS50885">
    <property type="entry name" value="HAMP"/>
    <property type="match status" value="1"/>
</dbReference>
<keyword evidence="9 14" id="KW-0418">Kinase</keyword>
<dbReference type="InterPro" id="IPR016380">
    <property type="entry name" value="Sig_transdc_His_kin_NarX/NarQ"/>
</dbReference>
<sequence length="639" mass="72235">MPTPWRQSLVFQTSILMGGLMLLALISMTGSIVIAETASGDAAAINLAGTLRMQAYRLEAFRISNHPIEGPLDLRRQPHDDERDIKAESSAYYEQLINQLEHTLHDQVIISLIPDNEQTALNRDYQQVLYFWHQVLRPVLLGQRNESTTVIRELTRQFVEANDHLVDQLQFQSERRLLQLKLGQAVVLLLTLTIIGWSMYQLRVRWMPPLRELLYVMEKVRAGDFSGQVHYQSPDELGQLAQTINQMNTDLSHMYGQLEQRVAEKTAALSRTNDSLTLLYDASRLLNGHQSPATHFQWVLERLDTVCGLGPMMLCLKPQWGGQHVVSRPDMICSEVSCDACWSETTTPLYWHHQHLDQKTIGEAGEVYGRLSVSYPPTQMIQPWQSELIEAIAGLVATSLSLAEHHDNQRRVALMTERAVIARELHDSLAQSLSYLKIQVSRLQATYSYQRDADSLQAAQPIVLELREGLNSAYRQLRELLNTFRLTINTHGLADALDSTVAEFNRRGDVDIQLDHEPQHGPLTPNEEVHVLHIVREALSNVLHHACAQHCWVRVRLVDNGELEVSVRDDGVGIEMDSGQPYHYGLTIMHERATSLKGNITVSPCSPSGTEVLLYFQPGKSRPPTDAHALPSIDITEPR</sequence>